<sequence>MRAVDEEEAALQKLETGTVPAVPLRAGASFSNASATIDSSVSALGTARSVAPTSPRKDLLQVYPSGQMLASSSRSSLLNYPKSGAMDKTRPVEESVYALWFDAQSIVHDAD</sequence>
<dbReference type="Proteomes" id="UP000054845">
    <property type="component" value="Unassembled WGS sequence"/>
</dbReference>
<evidence type="ECO:0000313" key="1">
    <source>
        <dbReference type="EMBL" id="CEH14975.1"/>
    </source>
</evidence>
<name>A0A0P1BFI1_9BASI</name>
<reference evidence="1 2" key="1">
    <citation type="submission" date="2014-09" db="EMBL/GenBank/DDBJ databases">
        <authorList>
            <person name="Magalhaes I.L.F."/>
            <person name="Oliveira U."/>
            <person name="Santos F.R."/>
            <person name="Vidigal T.H.D.A."/>
            <person name="Brescovit A.D."/>
            <person name="Santos A.J."/>
        </authorList>
    </citation>
    <scope>NUCLEOTIDE SEQUENCE [LARGE SCALE GENOMIC DNA]</scope>
</reference>
<evidence type="ECO:0000313" key="2">
    <source>
        <dbReference type="Proteomes" id="UP000054845"/>
    </source>
</evidence>
<keyword evidence="2" id="KW-1185">Reference proteome</keyword>
<proteinExistence type="predicted"/>
<dbReference type="EMBL" id="CCYA01000250">
    <property type="protein sequence ID" value="CEH14975.1"/>
    <property type="molecule type" value="Genomic_DNA"/>
</dbReference>
<protein>
    <submittedName>
        <fullName evidence="1">Uncharacterized protein</fullName>
    </submittedName>
</protein>
<dbReference type="AlphaFoldDB" id="A0A0P1BFI1"/>
<organism evidence="1 2">
    <name type="scientific">Ceraceosorus bombacis</name>
    <dbReference type="NCBI Taxonomy" id="401625"/>
    <lineage>
        <taxon>Eukaryota</taxon>
        <taxon>Fungi</taxon>
        <taxon>Dikarya</taxon>
        <taxon>Basidiomycota</taxon>
        <taxon>Ustilaginomycotina</taxon>
        <taxon>Exobasidiomycetes</taxon>
        <taxon>Ceraceosorales</taxon>
        <taxon>Ceraceosoraceae</taxon>
        <taxon>Ceraceosorus</taxon>
    </lineage>
</organism>
<accession>A0A0P1BFI1</accession>